<keyword evidence="4 7" id="KW-1133">Transmembrane helix</keyword>
<proteinExistence type="inferred from homology"/>
<keyword evidence="3 7" id="KW-0812">Transmembrane</keyword>
<evidence type="ECO:0000256" key="1">
    <source>
        <dbReference type="ARBA" id="ARBA00004370"/>
    </source>
</evidence>
<feature type="domain" description="Telomerase activating protein Est1-like N-terminal" evidence="9">
    <location>
        <begin position="186"/>
        <end position="343"/>
    </location>
</feature>
<dbReference type="EMBL" id="JANBPU010000008">
    <property type="protein sequence ID" value="KAJ1920974.1"/>
    <property type="molecule type" value="Genomic_DNA"/>
</dbReference>
<dbReference type="SUPFAM" id="SSF48452">
    <property type="entry name" value="TPR-like"/>
    <property type="match status" value="1"/>
</dbReference>
<dbReference type="AlphaFoldDB" id="A0A9W8DW01"/>
<gene>
    <name evidence="10" type="ORF">H4219_001027</name>
</gene>
<reference evidence="10" key="1">
    <citation type="submission" date="2022-07" db="EMBL/GenBank/DDBJ databases">
        <title>Phylogenomic reconstructions and comparative analyses of Kickxellomycotina fungi.</title>
        <authorList>
            <person name="Reynolds N.K."/>
            <person name="Stajich J.E."/>
            <person name="Barry K."/>
            <person name="Grigoriev I.V."/>
            <person name="Crous P."/>
            <person name="Smith M.E."/>
        </authorList>
    </citation>
    <scope>NUCLEOTIDE SEQUENCE</scope>
    <source>
        <strain evidence="10">NBRC 100468</strain>
    </source>
</reference>
<comment type="subcellular location">
    <subcellularLocation>
        <location evidence="1">Membrane</location>
    </subcellularLocation>
</comment>
<protein>
    <recommendedName>
        <fullName evidence="9">Telomerase activating protein Est1-like N-terminal domain-containing protein</fullName>
    </recommendedName>
</protein>
<organism evidence="10 11">
    <name type="scientific">Mycoemilia scoparia</name>
    <dbReference type="NCBI Taxonomy" id="417184"/>
    <lineage>
        <taxon>Eukaryota</taxon>
        <taxon>Fungi</taxon>
        <taxon>Fungi incertae sedis</taxon>
        <taxon>Zoopagomycota</taxon>
        <taxon>Kickxellomycotina</taxon>
        <taxon>Kickxellomycetes</taxon>
        <taxon>Kickxellales</taxon>
        <taxon>Kickxellaceae</taxon>
        <taxon>Mycoemilia</taxon>
    </lineage>
</organism>
<comment type="caution">
    <text evidence="10">The sequence shown here is derived from an EMBL/GenBank/DDBJ whole genome shotgun (WGS) entry which is preliminary data.</text>
</comment>
<dbReference type="InterPro" id="IPR000612">
    <property type="entry name" value="PMP3"/>
</dbReference>
<evidence type="ECO:0000313" key="11">
    <source>
        <dbReference type="Proteomes" id="UP001150538"/>
    </source>
</evidence>
<evidence type="ECO:0000256" key="2">
    <source>
        <dbReference type="ARBA" id="ARBA00009530"/>
    </source>
</evidence>
<keyword evidence="8" id="KW-0732">Signal</keyword>
<dbReference type="PANTHER" id="PTHR21659:SF42">
    <property type="entry name" value="UPF0057 MEMBRANE PROTEIN ZK632.10-RELATED"/>
    <property type="match status" value="1"/>
</dbReference>
<dbReference type="OrthoDB" id="2802411at2759"/>
<evidence type="ECO:0000259" key="9">
    <source>
        <dbReference type="Pfam" id="PF10374"/>
    </source>
</evidence>
<comment type="similarity">
    <text evidence="2">Belongs to the UPF0057 (PMP3) family.</text>
</comment>
<sequence length="437" mass="51883">MCCGDFCLIILSFIFPPLSALFKRGCGSDFVINCLLTILGYVPGLIHAWYLICKYPKEEYQILVDDSCHGGSHSHIVIVTSGLPPHQQPQPQQYYQPPPQPPHQSYQYAQQQQQPPSHPPPSYDSITKSISDYQDALTEIYKELKPDLQLWQLVGEWDKVLHYHLLYFEDFKELFELNPNLAKKTDIFDKLWQFVFYKPILICRKQLKRLEWVNQIDREIYEDIKRTFVSPAEKEKSYDSGETRTKRLELLQTRQELQSYMVEERWWRQNFHSLLDSASAFYYDIIQYCQERLEKSVWQSNIDLLRLESRDHSDNVRQTKLWLQFIQRGFHYVGDTERYRVQIPRALEAKYTPSDPKIWKSAQRCYERAISSNVLDGRSFHQIGILCSYQGDLLRVLVWYSFSHCFSPAHSGNKGIKENIYTAIRQYFYKSRQKYSE</sequence>
<evidence type="ECO:0000256" key="6">
    <source>
        <dbReference type="SAM" id="MobiDB-lite"/>
    </source>
</evidence>
<evidence type="ECO:0000256" key="5">
    <source>
        <dbReference type="ARBA" id="ARBA00023136"/>
    </source>
</evidence>
<feature type="transmembrane region" description="Helical" evidence="7">
    <location>
        <begin position="30"/>
        <end position="52"/>
    </location>
</feature>
<dbReference type="Pfam" id="PF01679">
    <property type="entry name" value="Pmp3"/>
    <property type="match status" value="1"/>
</dbReference>
<dbReference type="Pfam" id="PF10374">
    <property type="entry name" value="EST1"/>
    <property type="match status" value="1"/>
</dbReference>
<feature type="signal peptide" evidence="8">
    <location>
        <begin position="1"/>
        <end position="20"/>
    </location>
</feature>
<dbReference type="PANTHER" id="PTHR21659">
    <property type="entry name" value="HYDROPHOBIC PROTEIN RCI2 LOW TEMPERATURE AND SALT RESPONSIVE PROTEIN LTI6 -RELATED"/>
    <property type="match status" value="1"/>
</dbReference>
<feature type="chain" id="PRO_5040823929" description="Telomerase activating protein Est1-like N-terminal domain-containing protein" evidence="8">
    <location>
        <begin position="21"/>
        <end position="437"/>
    </location>
</feature>
<dbReference type="InterPro" id="IPR019458">
    <property type="entry name" value="Est1-like_N"/>
</dbReference>
<dbReference type="Proteomes" id="UP001150538">
    <property type="component" value="Unassembled WGS sequence"/>
</dbReference>
<feature type="compositionally biased region" description="Low complexity" evidence="6">
    <location>
        <begin position="103"/>
        <end position="115"/>
    </location>
</feature>
<evidence type="ECO:0000256" key="8">
    <source>
        <dbReference type="SAM" id="SignalP"/>
    </source>
</evidence>
<accession>A0A9W8DW01</accession>
<keyword evidence="5 7" id="KW-0472">Membrane</keyword>
<dbReference type="Gene3D" id="1.25.40.10">
    <property type="entry name" value="Tetratricopeptide repeat domain"/>
    <property type="match status" value="1"/>
</dbReference>
<dbReference type="InterPro" id="IPR011990">
    <property type="entry name" value="TPR-like_helical_dom_sf"/>
</dbReference>
<feature type="region of interest" description="Disordered" evidence="6">
    <location>
        <begin position="86"/>
        <end position="125"/>
    </location>
</feature>
<evidence type="ECO:0000313" key="10">
    <source>
        <dbReference type="EMBL" id="KAJ1920974.1"/>
    </source>
</evidence>
<evidence type="ECO:0000256" key="3">
    <source>
        <dbReference type="ARBA" id="ARBA00022692"/>
    </source>
</evidence>
<name>A0A9W8DW01_9FUNG</name>
<dbReference type="GO" id="GO:0016020">
    <property type="term" value="C:membrane"/>
    <property type="evidence" value="ECO:0007669"/>
    <property type="project" value="UniProtKB-SubCell"/>
</dbReference>
<keyword evidence="11" id="KW-1185">Reference proteome</keyword>
<evidence type="ECO:0000256" key="4">
    <source>
        <dbReference type="ARBA" id="ARBA00022989"/>
    </source>
</evidence>
<evidence type="ECO:0000256" key="7">
    <source>
        <dbReference type="SAM" id="Phobius"/>
    </source>
</evidence>